<dbReference type="InterPro" id="IPR004843">
    <property type="entry name" value="Calcineurin-like_PHP"/>
</dbReference>
<protein>
    <submittedName>
        <fullName evidence="2">Metallophosphoesterase</fullName>
    </submittedName>
</protein>
<dbReference type="GO" id="GO:0016787">
    <property type="term" value="F:hydrolase activity"/>
    <property type="evidence" value="ECO:0007669"/>
    <property type="project" value="InterPro"/>
</dbReference>
<gene>
    <name evidence="2" type="ORF">Desaf_2750</name>
</gene>
<dbReference type="InterPro" id="IPR029052">
    <property type="entry name" value="Metallo-depent_PP-like"/>
</dbReference>
<evidence type="ECO:0000313" key="2">
    <source>
        <dbReference type="EMBL" id="EGJ51065.1"/>
    </source>
</evidence>
<proteinExistence type="predicted"/>
<dbReference type="EMBL" id="CP003221">
    <property type="protein sequence ID" value="EGJ51065.1"/>
    <property type="molecule type" value="Genomic_DNA"/>
</dbReference>
<dbReference type="SUPFAM" id="SSF56300">
    <property type="entry name" value="Metallo-dependent phosphatases"/>
    <property type="match status" value="1"/>
</dbReference>
<evidence type="ECO:0000259" key="1">
    <source>
        <dbReference type="Pfam" id="PF00149"/>
    </source>
</evidence>
<dbReference type="STRING" id="690850.Desaf_2750"/>
<dbReference type="Proteomes" id="UP000007844">
    <property type="component" value="Chromosome"/>
</dbReference>
<dbReference type="Gene3D" id="3.60.21.10">
    <property type="match status" value="1"/>
</dbReference>
<reference evidence="2 3" key="1">
    <citation type="journal article" date="2011" name="J. Bacteriol.">
        <title>Genome sequence of the mercury-methylating and pleomorphic Desulfovibrio africanus Strain Walvis Bay.</title>
        <authorList>
            <person name="Brown S.D."/>
            <person name="Wall J.D."/>
            <person name="Kucken A.M."/>
            <person name="Gilmour C.C."/>
            <person name="Podar M."/>
            <person name="Brandt C.C."/>
            <person name="Teshima H."/>
            <person name="Detter J.C."/>
            <person name="Han C.S."/>
            <person name="Land M.L."/>
            <person name="Lucas S."/>
            <person name="Han J."/>
            <person name="Pennacchio L."/>
            <person name="Nolan M."/>
            <person name="Pitluck S."/>
            <person name="Woyke T."/>
            <person name="Goodwin L."/>
            <person name="Palumbo A.V."/>
            <person name="Elias D.A."/>
        </authorList>
    </citation>
    <scope>NUCLEOTIDE SEQUENCE [LARGE SCALE GENOMIC DNA]</scope>
    <source>
        <strain evidence="2 3">Walvis Bay</strain>
    </source>
</reference>
<accession>F3Z0Y7</accession>
<dbReference type="HOGENOM" id="CLU_041441_5_0_7"/>
<keyword evidence="3" id="KW-1185">Reference proteome</keyword>
<dbReference type="PANTHER" id="PTHR37523">
    <property type="entry name" value="METALLOPHOSPHOESTERASE"/>
    <property type="match status" value="1"/>
</dbReference>
<evidence type="ECO:0000313" key="3">
    <source>
        <dbReference type="Proteomes" id="UP000007844"/>
    </source>
</evidence>
<dbReference type="RefSeq" id="WP_014260744.1">
    <property type="nucleotide sequence ID" value="NC_016629.1"/>
</dbReference>
<dbReference type="eggNOG" id="COG2129">
    <property type="taxonomic scope" value="Bacteria"/>
</dbReference>
<dbReference type="AlphaFoldDB" id="F3Z0Y7"/>
<sequence>MKGLYWIVFGDMHGQTGNVTRIPGIREAEGIIISGDLTNHGGPNEVMAVVEAVRRVNSRVLAQIGNMDKPAADKALFDAGLNLHRSGLELAPGLGIMGVGYSTPTPFNTPSEAKEDVIAEWLRETHKLINDCERLVLVSHTPPHGTATDVIGTGAHVGSTSVRQFIERVQPELCITGHIHESRAEDVIGRTRILNPGALAEGGYVRLIWDGGDVSATLESM</sequence>
<organism evidence="2 3">
    <name type="scientific">Desulfocurvibacter africanus subsp. africanus str. Walvis Bay</name>
    <dbReference type="NCBI Taxonomy" id="690850"/>
    <lineage>
        <taxon>Bacteria</taxon>
        <taxon>Pseudomonadati</taxon>
        <taxon>Thermodesulfobacteriota</taxon>
        <taxon>Desulfovibrionia</taxon>
        <taxon>Desulfovibrionales</taxon>
        <taxon>Desulfovibrionaceae</taxon>
        <taxon>Desulfocurvibacter</taxon>
    </lineage>
</organism>
<dbReference type="KEGG" id="daf:Desaf_2750"/>
<name>F3Z0Y7_DESAF</name>
<dbReference type="PANTHER" id="PTHR37523:SF1">
    <property type="entry name" value="CALCINEURIN-LIKE PHOSPHOESTERASE DOMAIN-CONTAINING PROTEIN"/>
    <property type="match status" value="1"/>
</dbReference>
<dbReference type="Pfam" id="PF00149">
    <property type="entry name" value="Metallophos"/>
    <property type="match status" value="1"/>
</dbReference>
<feature type="domain" description="Calcineurin-like phosphoesterase" evidence="1">
    <location>
        <begin position="7"/>
        <end position="181"/>
    </location>
</feature>